<protein>
    <submittedName>
        <fullName evidence="2">Dse1 protein</fullName>
    </submittedName>
</protein>
<evidence type="ECO:0000313" key="2">
    <source>
        <dbReference type="EMBL" id="GMM54594.1"/>
    </source>
</evidence>
<dbReference type="InterPro" id="IPR036322">
    <property type="entry name" value="WD40_repeat_dom_sf"/>
</dbReference>
<dbReference type="EMBL" id="BTGD01000003">
    <property type="protein sequence ID" value="GMM54594.1"/>
    <property type="molecule type" value="Genomic_DNA"/>
</dbReference>
<proteinExistence type="predicted"/>
<dbReference type="AlphaFoldDB" id="A0AAV5RSP5"/>
<comment type="caution">
    <text evidence="2">The sequence shown here is derived from an EMBL/GenBank/DDBJ whole genome shotgun (WGS) entry which is preliminary data.</text>
</comment>
<dbReference type="Gene3D" id="2.130.10.10">
    <property type="entry name" value="YVTN repeat-like/Quinoprotein amine dehydrogenase"/>
    <property type="match status" value="1"/>
</dbReference>
<evidence type="ECO:0000256" key="1">
    <source>
        <dbReference type="SAM" id="MobiDB-lite"/>
    </source>
</evidence>
<keyword evidence="3" id="KW-1185">Reference proteome</keyword>
<accession>A0AAV5RSP5</accession>
<evidence type="ECO:0000313" key="3">
    <source>
        <dbReference type="Proteomes" id="UP001377567"/>
    </source>
</evidence>
<name>A0AAV5RSP5_MAUHU</name>
<dbReference type="InterPro" id="IPR015943">
    <property type="entry name" value="WD40/YVTN_repeat-like_dom_sf"/>
</dbReference>
<sequence length="544" mass="60047">MQQQQYYEPVNVFRQPAIMRKTRGENAPDTQQLARTWQNNAKRIDYSTLRRVSDDYNDWYTTKKLQSDYWPASQLCRDTSSSSPTIPVDIAVNSHNDRLAVVTGADSCNKNLSLFQLDGGRRLSPDHKIRKLQRVSVPKAPITQVEFVEFHNPRHRGDLLLTAHQDGAVNLINTAADSSEIVRRYNHAKYMQYSDPMLAASSPTLATPIRQLAMNTHSQNSFMSLINESLFFYDIDNGKTPTYLNHFPHINSFAQMHDGSSPLVSLAAATGLSFLDVREAEQPCSYNIGGAVLATEWIDQYTVAAATANSDTVKIFDLRMFQPHLAAETTGGGNTPQIINPMSVCCLPAASNIRAMKYDQLNRKLFCLDDIGNLSNWDFDTKPCAKRVLKNGLRSLGNTPSDGLECGDMMVRGGDISSIALWKGAVVGLGHREVSVHRVIDITQSLKELAASNARATSAPQLVSREGKEEENVDVDEDLTMHSDNTDDTDATSVFDSTGEEEQLDNATIKLVSMSPTKGSAINDSKFTLANLSCQTIVNTSTVA</sequence>
<organism evidence="2 3">
    <name type="scientific">Maudiozyma humilis</name>
    <name type="common">Sour dough yeast</name>
    <name type="synonym">Kazachstania humilis</name>
    <dbReference type="NCBI Taxonomy" id="51915"/>
    <lineage>
        <taxon>Eukaryota</taxon>
        <taxon>Fungi</taxon>
        <taxon>Dikarya</taxon>
        <taxon>Ascomycota</taxon>
        <taxon>Saccharomycotina</taxon>
        <taxon>Saccharomycetes</taxon>
        <taxon>Saccharomycetales</taxon>
        <taxon>Saccharomycetaceae</taxon>
        <taxon>Maudiozyma</taxon>
    </lineage>
</organism>
<gene>
    <name evidence="2" type="ORF">DAKH74_012100</name>
</gene>
<dbReference type="SUPFAM" id="SSF50978">
    <property type="entry name" value="WD40 repeat-like"/>
    <property type="match status" value="1"/>
</dbReference>
<reference evidence="2 3" key="1">
    <citation type="journal article" date="2023" name="Elife">
        <title>Identification of key yeast species and microbe-microbe interactions impacting larval growth of Drosophila in the wild.</title>
        <authorList>
            <person name="Mure A."/>
            <person name="Sugiura Y."/>
            <person name="Maeda R."/>
            <person name="Honda K."/>
            <person name="Sakurai N."/>
            <person name="Takahashi Y."/>
            <person name="Watada M."/>
            <person name="Katoh T."/>
            <person name="Gotoh A."/>
            <person name="Gotoh Y."/>
            <person name="Taniguchi I."/>
            <person name="Nakamura K."/>
            <person name="Hayashi T."/>
            <person name="Katayama T."/>
            <person name="Uemura T."/>
            <person name="Hattori Y."/>
        </authorList>
    </citation>
    <scope>NUCLEOTIDE SEQUENCE [LARGE SCALE GENOMIC DNA]</scope>
    <source>
        <strain evidence="2 3">KH-74</strain>
    </source>
</reference>
<dbReference type="Proteomes" id="UP001377567">
    <property type="component" value="Unassembled WGS sequence"/>
</dbReference>
<feature type="region of interest" description="Disordered" evidence="1">
    <location>
        <begin position="457"/>
        <end position="500"/>
    </location>
</feature>